<feature type="region of interest" description="Disordered" evidence="1">
    <location>
        <begin position="191"/>
        <end position="211"/>
    </location>
</feature>
<feature type="compositionally biased region" description="Low complexity" evidence="1">
    <location>
        <begin position="366"/>
        <end position="382"/>
    </location>
</feature>
<feature type="region of interest" description="Disordered" evidence="1">
    <location>
        <begin position="357"/>
        <end position="408"/>
    </location>
</feature>
<dbReference type="PANTHER" id="PTHR37960:SF3">
    <property type="entry name" value="PROTEIN CBG02859"/>
    <property type="match status" value="1"/>
</dbReference>
<sequence length="408" mass="47248">MATIIRNFFRGKKSSKKEDSADELAREVSNRRSFRAGSAKSSRRMTARFADDGMLSATAAYHTNNAPKLRKGPQSCPGGYRDESPCSNNSYESDVYSTKSRQRDNVLNQSMRQNQNNDENRPMGKSNRQHHRYENGYRRRGDTSEYGSDEMWPEWKNERHSHYDQRLNESENDDFDVKEQIALMERSNRNYRQKWKESEQKRREEKKKYKELERERNDMQNAMFSYMRQADQLKKEKDKYKQKLRQMENQLNELRQQQFAQMNFNAPFNFCSSNQTRVSAFLPVTSNTPTTMNSTGGAGESLVQPGDMSMLQFQPMSVPSLNLNSTLGNSPHFKPNHFEDDEDEVKNFRAEELTIETARAPKAEPEAISSSSGDSSVTLSEETVNKENRGPLRALENTTSRSFSIMSI</sequence>
<dbReference type="OrthoDB" id="5838092at2759"/>
<dbReference type="PANTHER" id="PTHR37960">
    <property type="entry name" value="PROTEIN CBG06493-RELATED"/>
    <property type="match status" value="1"/>
</dbReference>
<evidence type="ECO:0000313" key="2">
    <source>
        <dbReference type="EMBL" id="CAB3405147.1"/>
    </source>
</evidence>
<feature type="compositionally biased region" description="Basic and acidic residues" evidence="1">
    <location>
        <begin position="132"/>
        <end position="143"/>
    </location>
</feature>
<evidence type="ECO:0000256" key="1">
    <source>
        <dbReference type="SAM" id="MobiDB-lite"/>
    </source>
</evidence>
<feature type="compositionally biased region" description="Basic and acidic residues" evidence="1">
    <location>
        <begin position="16"/>
        <end position="30"/>
    </location>
</feature>
<gene>
    <name evidence="2" type="ORF">CBOVIS_LOCUS7379</name>
</gene>
<comment type="caution">
    <text evidence="2">The sequence shown here is derived from an EMBL/GenBank/DDBJ whole genome shotgun (WGS) entry which is preliminary data.</text>
</comment>
<keyword evidence="3" id="KW-1185">Reference proteome</keyword>
<evidence type="ECO:0000313" key="3">
    <source>
        <dbReference type="Proteomes" id="UP000494206"/>
    </source>
</evidence>
<feature type="compositionally biased region" description="Polar residues" evidence="1">
    <location>
        <begin position="396"/>
        <end position="408"/>
    </location>
</feature>
<reference evidence="2 3" key="1">
    <citation type="submission" date="2020-04" db="EMBL/GenBank/DDBJ databases">
        <authorList>
            <person name="Laetsch R D."/>
            <person name="Stevens L."/>
            <person name="Kumar S."/>
            <person name="Blaxter L. M."/>
        </authorList>
    </citation>
    <scope>NUCLEOTIDE SEQUENCE [LARGE SCALE GENOMIC DNA]</scope>
</reference>
<feature type="compositionally biased region" description="Polar residues" evidence="1">
    <location>
        <begin position="85"/>
        <end position="117"/>
    </location>
</feature>
<feature type="compositionally biased region" description="Basic and acidic residues" evidence="1">
    <location>
        <begin position="194"/>
        <end position="211"/>
    </location>
</feature>
<feature type="region of interest" description="Disordered" evidence="1">
    <location>
        <begin position="1"/>
        <end position="44"/>
    </location>
</feature>
<protein>
    <submittedName>
        <fullName evidence="2">Uncharacterized protein</fullName>
    </submittedName>
</protein>
<dbReference type="Proteomes" id="UP000494206">
    <property type="component" value="Unassembled WGS sequence"/>
</dbReference>
<dbReference type="AlphaFoldDB" id="A0A8S1ESY7"/>
<name>A0A8S1ESY7_9PELO</name>
<proteinExistence type="predicted"/>
<dbReference type="EMBL" id="CADEPM010000004">
    <property type="protein sequence ID" value="CAB3405147.1"/>
    <property type="molecule type" value="Genomic_DNA"/>
</dbReference>
<feature type="region of interest" description="Disordered" evidence="1">
    <location>
        <begin position="61"/>
        <end position="150"/>
    </location>
</feature>
<accession>A0A8S1ESY7</accession>
<organism evidence="2 3">
    <name type="scientific">Caenorhabditis bovis</name>
    <dbReference type="NCBI Taxonomy" id="2654633"/>
    <lineage>
        <taxon>Eukaryota</taxon>
        <taxon>Metazoa</taxon>
        <taxon>Ecdysozoa</taxon>
        <taxon>Nematoda</taxon>
        <taxon>Chromadorea</taxon>
        <taxon>Rhabditida</taxon>
        <taxon>Rhabditina</taxon>
        <taxon>Rhabditomorpha</taxon>
        <taxon>Rhabditoidea</taxon>
        <taxon>Rhabditidae</taxon>
        <taxon>Peloderinae</taxon>
        <taxon>Caenorhabditis</taxon>
    </lineage>
</organism>